<sequence length="161" mass="17498">MKFMRVELRDDKVMAMSATGRSQGGLVFSPPFSPPSLPPGGGDYILLRRGRSLPHMRGGERSPPPDHCGEAFLEWGRIMGGEFSSTGGEGVESDGSPPPGEKWGRQVGRHDQSSLPVKQRAREFFMGTADGFEESRTSHGVPANVLNLCRYEGNNGSKHNI</sequence>
<evidence type="ECO:0000313" key="2">
    <source>
        <dbReference type="EMBL" id="GAQ77900.1"/>
    </source>
</evidence>
<evidence type="ECO:0000313" key="3">
    <source>
        <dbReference type="Proteomes" id="UP000054558"/>
    </source>
</evidence>
<reference evidence="2 3" key="1">
    <citation type="journal article" date="2014" name="Nat. Commun.">
        <title>Klebsormidium flaccidum genome reveals primary factors for plant terrestrial adaptation.</title>
        <authorList>
            <person name="Hori K."/>
            <person name="Maruyama F."/>
            <person name="Fujisawa T."/>
            <person name="Togashi T."/>
            <person name="Yamamoto N."/>
            <person name="Seo M."/>
            <person name="Sato S."/>
            <person name="Yamada T."/>
            <person name="Mori H."/>
            <person name="Tajima N."/>
            <person name="Moriyama T."/>
            <person name="Ikeuchi M."/>
            <person name="Watanabe M."/>
            <person name="Wada H."/>
            <person name="Kobayashi K."/>
            <person name="Saito M."/>
            <person name="Masuda T."/>
            <person name="Sasaki-Sekimoto Y."/>
            <person name="Mashiguchi K."/>
            <person name="Awai K."/>
            <person name="Shimojima M."/>
            <person name="Masuda S."/>
            <person name="Iwai M."/>
            <person name="Nobusawa T."/>
            <person name="Narise T."/>
            <person name="Kondo S."/>
            <person name="Saito H."/>
            <person name="Sato R."/>
            <person name="Murakawa M."/>
            <person name="Ihara Y."/>
            <person name="Oshima-Yamada Y."/>
            <person name="Ohtaka K."/>
            <person name="Satoh M."/>
            <person name="Sonobe K."/>
            <person name="Ishii M."/>
            <person name="Ohtani R."/>
            <person name="Kanamori-Sato M."/>
            <person name="Honoki R."/>
            <person name="Miyazaki D."/>
            <person name="Mochizuki H."/>
            <person name="Umetsu J."/>
            <person name="Higashi K."/>
            <person name="Shibata D."/>
            <person name="Kamiya Y."/>
            <person name="Sato N."/>
            <person name="Nakamura Y."/>
            <person name="Tabata S."/>
            <person name="Ida S."/>
            <person name="Kurokawa K."/>
            <person name="Ohta H."/>
        </authorList>
    </citation>
    <scope>NUCLEOTIDE SEQUENCE [LARGE SCALE GENOMIC DNA]</scope>
    <source>
        <strain evidence="2 3">NIES-2285</strain>
    </source>
</reference>
<gene>
    <name evidence="2" type="ORF">KFL_000050370</name>
</gene>
<keyword evidence="3" id="KW-1185">Reference proteome</keyword>
<proteinExistence type="predicted"/>
<dbReference type="Proteomes" id="UP000054558">
    <property type="component" value="Unassembled WGS sequence"/>
</dbReference>
<name>A0A1Y1HHF9_KLENI</name>
<organism evidence="2 3">
    <name type="scientific">Klebsormidium nitens</name>
    <name type="common">Green alga</name>
    <name type="synonym">Ulothrix nitens</name>
    <dbReference type="NCBI Taxonomy" id="105231"/>
    <lineage>
        <taxon>Eukaryota</taxon>
        <taxon>Viridiplantae</taxon>
        <taxon>Streptophyta</taxon>
        <taxon>Klebsormidiophyceae</taxon>
        <taxon>Klebsormidiales</taxon>
        <taxon>Klebsormidiaceae</taxon>
        <taxon>Klebsormidium</taxon>
    </lineage>
</organism>
<accession>A0A1Y1HHF9</accession>
<feature type="region of interest" description="Disordered" evidence="1">
    <location>
        <begin position="82"/>
        <end position="117"/>
    </location>
</feature>
<evidence type="ECO:0000256" key="1">
    <source>
        <dbReference type="SAM" id="MobiDB-lite"/>
    </source>
</evidence>
<protein>
    <submittedName>
        <fullName evidence="2">Uncharacterized protein</fullName>
    </submittedName>
</protein>
<dbReference type="AlphaFoldDB" id="A0A1Y1HHF9"/>
<feature type="compositionally biased region" description="Basic and acidic residues" evidence="1">
    <location>
        <begin position="102"/>
        <end position="112"/>
    </location>
</feature>
<dbReference type="EMBL" id="DF236954">
    <property type="protein sequence ID" value="GAQ77900.1"/>
    <property type="molecule type" value="Genomic_DNA"/>
</dbReference>